<keyword evidence="13" id="KW-0687">Ribonucleoprotein</keyword>
<dbReference type="GO" id="GO:0051539">
    <property type="term" value="F:4 iron, 4 sulfur cluster binding"/>
    <property type="evidence" value="ECO:0007669"/>
    <property type="project" value="UniProtKB-UniRule"/>
</dbReference>
<reference evidence="13" key="1">
    <citation type="journal article" date="2020" name="mSystems">
        <title>Genome- and Community-Level Interaction Insights into Carbon Utilization and Element Cycling Functions of Hydrothermarchaeota in Hydrothermal Sediment.</title>
        <authorList>
            <person name="Zhou Z."/>
            <person name="Liu Y."/>
            <person name="Xu W."/>
            <person name="Pan J."/>
            <person name="Luo Z.H."/>
            <person name="Li M."/>
        </authorList>
    </citation>
    <scope>NUCLEOTIDE SEQUENCE [LARGE SCALE GENOMIC DNA]</scope>
    <source>
        <strain evidence="13">HyVt-533</strain>
    </source>
</reference>
<feature type="domain" description="Radical SAM core" evidence="12">
    <location>
        <begin position="131"/>
        <end position="360"/>
    </location>
</feature>
<dbReference type="SMART" id="SM00729">
    <property type="entry name" value="Elp3"/>
    <property type="match status" value="1"/>
</dbReference>
<organism evidence="13">
    <name type="scientific">Thermodesulfatator atlanticus</name>
    <dbReference type="NCBI Taxonomy" id="501497"/>
    <lineage>
        <taxon>Bacteria</taxon>
        <taxon>Pseudomonadati</taxon>
        <taxon>Thermodesulfobacteriota</taxon>
        <taxon>Thermodesulfobacteria</taxon>
        <taxon>Thermodesulfobacteriales</taxon>
        <taxon>Thermodesulfatatoraceae</taxon>
        <taxon>Thermodesulfatator</taxon>
    </lineage>
</organism>
<evidence type="ECO:0000256" key="7">
    <source>
        <dbReference type="ARBA" id="ARBA00023004"/>
    </source>
</evidence>
<sequence length="438" mass="49368">MKIYPVTLGCPKNRTDTEKLLAVLAERGWEIVLDPTQADILFVNTCAFIQEAVEESLDVIFELAEEKSPRQRLVVAGCLVSRYREELLRELPEVDLFLGIEPYREPEKLLATERSLWLNLKGEEVTRRILTASPFYAYLKVTEGCSRACSFCTIPRIRGPLRSIPEDLLIAEARELVAQGVEEIILVGQDVSAYGLEQGSRRLVPLLERFLKEVPVSWLRLLYLHPEGVTPELIALAAEEKRLLSYFDLPIQHVSSRILKAMRRPYEPSKLLELVERIRAQIPHAALRTSVMVGFPGETEKEFEELLSFLKEAAFDHLGAFIYSPEEGTLAAKLPGQLPAREKEARFHEVMRLQQEISAARLKERKGQKVEVLVEGLDEEGRLVGHAAFQAPEIDGLTIIKGEAIIGDIVEVEIEETDVYDVYARPSSACQAAQRACP</sequence>
<keyword evidence="8 9" id="KW-0411">Iron-sulfur</keyword>
<dbReference type="GO" id="GO:0035599">
    <property type="term" value="F:aspartic acid methylthiotransferase activity"/>
    <property type="evidence" value="ECO:0007669"/>
    <property type="project" value="TreeGrafter"/>
</dbReference>
<feature type="binding site" evidence="9">
    <location>
        <position position="10"/>
    </location>
    <ligand>
        <name>[4Fe-4S] cluster</name>
        <dbReference type="ChEBI" id="CHEBI:49883"/>
        <label>1</label>
    </ligand>
</feature>
<keyword evidence="5 9" id="KW-0949">S-adenosyl-L-methionine</keyword>
<feature type="binding site" evidence="9">
    <location>
        <position position="149"/>
    </location>
    <ligand>
        <name>[4Fe-4S] cluster</name>
        <dbReference type="ChEBI" id="CHEBI:49883"/>
        <label>2</label>
        <note>4Fe-4S-S-AdoMet</note>
    </ligand>
</feature>
<dbReference type="InterPro" id="IPR012340">
    <property type="entry name" value="NA-bd_OB-fold"/>
</dbReference>
<comment type="function">
    <text evidence="1">Catalyzes the methylthiolation of N6-(dimethylallyl)adenosine (i(6)A), leading to the formation of 2-methylthio-N6-(dimethylallyl)adenosine (ms(2)i(6)A) at position 37 in tRNAs that read codons beginning with uridine.</text>
</comment>
<accession>A0A7V5U2R0</accession>
<proteinExistence type="inferred from homology"/>
<dbReference type="GO" id="GO:0005840">
    <property type="term" value="C:ribosome"/>
    <property type="evidence" value="ECO:0007669"/>
    <property type="project" value="UniProtKB-KW"/>
</dbReference>
<dbReference type="PANTHER" id="PTHR43837">
    <property type="entry name" value="RIBOSOMAL PROTEIN S12 METHYLTHIOTRANSFERASE RIMO"/>
    <property type="match status" value="1"/>
</dbReference>
<dbReference type="NCBIfam" id="TIGR01125">
    <property type="entry name" value="30S ribosomal protein S12 methylthiotransferase RimO"/>
    <property type="match status" value="1"/>
</dbReference>
<dbReference type="CDD" id="cd01335">
    <property type="entry name" value="Radical_SAM"/>
    <property type="match status" value="1"/>
</dbReference>
<feature type="binding site" evidence="9">
    <location>
        <position position="145"/>
    </location>
    <ligand>
        <name>[4Fe-4S] cluster</name>
        <dbReference type="ChEBI" id="CHEBI:49883"/>
        <label>2</label>
        <note>4Fe-4S-S-AdoMet</note>
    </ligand>
</feature>
<dbReference type="GO" id="GO:0006400">
    <property type="term" value="P:tRNA modification"/>
    <property type="evidence" value="ECO:0007669"/>
    <property type="project" value="InterPro"/>
</dbReference>
<feature type="domain" description="MTTase N-terminal" evidence="11">
    <location>
        <begin position="1"/>
        <end position="114"/>
    </location>
</feature>
<dbReference type="SFLD" id="SFLDG01082">
    <property type="entry name" value="B12-binding_domain_containing"/>
    <property type="match status" value="1"/>
</dbReference>
<dbReference type="InterPro" id="IPR002792">
    <property type="entry name" value="TRAM_dom"/>
</dbReference>
<evidence type="ECO:0000259" key="10">
    <source>
        <dbReference type="PROSITE" id="PS50926"/>
    </source>
</evidence>
<evidence type="ECO:0000256" key="2">
    <source>
        <dbReference type="ARBA" id="ARBA00022485"/>
    </source>
</evidence>
<dbReference type="EMBL" id="DROK01000172">
    <property type="protein sequence ID" value="HHI97409.1"/>
    <property type="molecule type" value="Genomic_DNA"/>
</dbReference>
<evidence type="ECO:0000256" key="9">
    <source>
        <dbReference type="HAMAP-Rule" id="MF_01865"/>
    </source>
</evidence>
<dbReference type="Gene3D" id="2.40.50.140">
    <property type="entry name" value="Nucleic acid-binding proteins"/>
    <property type="match status" value="1"/>
</dbReference>
<evidence type="ECO:0000256" key="8">
    <source>
        <dbReference type="ARBA" id="ARBA00023014"/>
    </source>
</evidence>
<name>A0A7V5U2R0_9BACT</name>
<comment type="similarity">
    <text evidence="9">Belongs to the methylthiotransferase family. RimO subfamily.</text>
</comment>
<evidence type="ECO:0000256" key="5">
    <source>
        <dbReference type="ARBA" id="ARBA00022691"/>
    </source>
</evidence>
<dbReference type="Pfam" id="PF18693">
    <property type="entry name" value="TRAM_2"/>
    <property type="match status" value="1"/>
</dbReference>
<gene>
    <name evidence="9 13" type="primary">rimO</name>
    <name evidence="13" type="ORF">ENJ96_06115</name>
</gene>
<dbReference type="GO" id="GO:0103039">
    <property type="term" value="F:protein methylthiotransferase activity"/>
    <property type="evidence" value="ECO:0007669"/>
    <property type="project" value="UniProtKB-EC"/>
</dbReference>
<protein>
    <recommendedName>
        <fullName evidence="9">Ribosomal protein uS12 methylthiotransferase RimO</fullName>
        <shortName evidence="9">uS12 MTTase</shortName>
        <shortName evidence="9">uS12 methylthiotransferase</shortName>
        <ecNumber evidence="9">2.8.4.4</ecNumber>
    </recommendedName>
    <alternativeName>
        <fullName evidence="9">Ribosomal protein uS12 (aspartate-C(3))-methylthiotransferase</fullName>
    </alternativeName>
    <alternativeName>
        <fullName evidence="9">Ribosome maturation factor RimO</fullName>
    </alternativeName>
</protein>
<dbReference type="PROSITE" id="PS01278">
    <property type="entry name" value="MTTASE_RADICAL"/>
    <property type="match status" value="1"/>
</dbReference>
<dbReference type="InterPro" id="IPR013848">
    <property type="entry name" value="Methylthiotransferase_N"/>
</dbReference>
<dbReference type="InterPro" id="IPR058240">
    <property type="entry name" value="rSAM_sf"/>
</dbReference>
<comment type="subcellular location">
    <subcellularLocation>
        <location evidence="9">Cytoplasm</location>
    </subcellularLocation>
</comment>
<dbReference type="SFLD" id="SFLDG01061">
    <property type="entry name" value="methylthiotransferase"/>
    <property type="match status" value="1"/>
</dbReference>
<dbReference type="Gene3D" id="3.40.50.12160">
    <property type="entry name" value="Methylthiotransferase, N-terminal domain"/>
    <property type="match status" value="1"/>
</dbReference>
<keyword evidence="4 9" id="KW-0808">Transferase</keyword>
<dbReference type="HAMAP" id="MF_01865">
    <property type="entry name" value="MTTase_RimO"/>
    <property type="match status" value="1"/>
</dbReference>
<evidence type="ECO:0000256" key="3">
    <source>
        <dbReference type="ARBA" id="ARBA00022490"/>
    </source>
</evidence>
<dbReference type="FunFam" id="3.80.30.20:FF:000001">
    <property type="entry name" value="tRNA-2-methylthio-N(6)-dimethylallyladenosine synthase 2"/>
    <property type="match status" value="1"/>
</dbReference>
<evidence type="ECO:0000313" key="13">
    <source>
        <dbReference type="EMBL" id="HHI97409.1"/>
    </source>
</evidence>
<evidence type="ECO:0000256" key="1">
    <source>
        <dbReference type="ARBA" id="ARBA00003234"/>
    </source>
</evidence>
<feature type="binding site" evidence="9">
    <location>
        <position position="46"/>
    </location>
    <ligand>
        <name>[4Fe-4S] cluster</name>
        <dbReference type="ChEBI" id="CHEBI:49883"/>
        <label>1</label>
    </ligand>
</feature>
<keyword evidence="3 9" id="KW-0963">Cytoplasm</keyword>
<dbReference type="GO" id="GO:0046872">
    <property type="term" value="F:metal ion binding"/>
    <property type="evidence" value="ECO:0007669"/>
    <property type="project" value="UniProtKB-KW"/>
</dbReference>
<dbReference type="PROSITE" id="PS51918">
    <property type="entry name" value="RADICAL_SAM"/>
    <property type="match status" value="1"/>
</dbReference>
<evidence type="ECO:0000259" key="12">
    <source>
        <dbReference type="PROSITE" id="PS51918"/>
    </source>
</evidence>
<feature type="binding site" evidence="9">
    <location>
        <position position="152"/>
    </location>
    <ligand>
        <name>[4Fe-4S] cluster</name>
        <dbReference type="ChEBI" id="CHEBI:49883"/>
        <label>2</label>
        <note>4Fe-4S-S-AdoMet</note>
    </ligand>
</feature>
<evidence type="ECO:0000256" key="4">
    <source>
        <dbReference type="ARBA" id="ARBA00022679"/>
    </source>
</evidence>
<dbReference type="Proteomes" id="UP000886101">
    <property type="component" value="Unassembled WGS sequence"/>
</dbReference>
<comment type="caution">
    <text evidence="13">The sequence shown here is derived from an EMBL/GenBank/DDBJ whole genome shotgun (WGS) entry which is preliminary data.</text>
</comment>
<dbReference type="InterPro" id="IPR007197">
    <property type="entry name" value="rSAM"/>
</dbReference>
<evidence type="ECO:0000256" key="6">
    <source>
        <dbReference type="ARBA" id="ARBA00022723"/>
    </source>
</evidence>
<keyword evidence="7 9" id="KW-0408">Iron</keyword>
<dbReference type="PANTHER" id="PTHR43837:SF1">
    <property type="entry name" value="RIBOSOMAL PROTEIN US12 METHYLTHIOTRANSFERASE RIMO"/>
    <property type="match status" value="1"/>
</dbReference>
<dbReference type="Pfam" id="PF04055">
    <property type="entry name" value="Radical_SAM"/>
    <property type="match status" value="1"/>
</dbReference>
<dbReference type="SUPFAM" id="SSF102114">
    <property type="entry name" value="Radical SAM enzymes"/>
    <property type="match status" value="1"/>
</dbReference>
<dbReference type="Pfam" id="PF00919">
    <property type="entry name" value="UPF0004"/>
    <property type="match status" value="1"/>
</dbReference>
<dbReference type="InterPro" id="IPR005839">
    <property type="entry name" value="Methylthiotransferase"/>
</dbReference>
<evidence type="ECO:0000259" key="11">
    <source>
        <dbReference type="PROSITE" id="PS51449"/>
    </source>
</evidence>
<dbReference type="InterPro" id="IPR023404">
    <property type="entry name" value="rSAM_horseshoe"/>
</dbReference>
<dbReference type="InterPro" id="IPR020612">
    <property type="entry name" value="Methylthiotransferase_CS"/>
</dbReference>
<comment type="catalytic activity">
    <reaction evidence="9">
        <text>L-aspartate(89)-[ribosomal protein uS12]-hydrogen + (sulfur carrier)-SH + AH2 + 2 S-adenosyl-L-methionine = 3-methylsulfanyl-L-aspartate(89)-[ribosomal protein uS12]-hydrogen + (sulfur carrier)-H + 5'-deoxyadenosine + L-methionine + A + S-adenosyl-L-homocysteine + 2 H(+)</text>
        <dbReference type="Rhea" id="RHEA:37087"/>
        <dbReference type="Rhea" id="RHEA-COMP:10460"/>
        <dbReference type="Rhea" id="RHEA-COMP:10461"/>
        <dbReference type="Rhea" id="RHEA-COMP:14737"/>
        <dbReference type="Rhea" id="RHEA-COMP:14739"/>
        <dbReference type="ChEBI" id="CHEBI:13193"/>
        <dbReference type="ChEBI" id="CHEBI:15378"/>
        <dbReference type="ChEBI" id="CHEBI:17319"/>
        <dbReference type="ChEBI" id="CHEBI:17499"/>
        <dbReference type="ChEBI" id="CHEBI:29917"/>
        <dbReference type="ChEBI" id="CHEBI:29961"/>
        <dbReference type="ChEBI" id="CHEBI:57844"/>
        <dbReference type="ChEBI" id="CHEBI:57856"/>
        <dbReference type="ChEBI" id="CHEBI:59789"/>
        <dbReference type="ChEBI" id="CHEBI:64428"/>
        <dbReference type="ChEBI" id="CHEBI:73599"/>
        <dbReference type="EC" id="2.8.4.4"/>
    </reaction>
</comment>
<dbReference type="SFLD" id="SFLDS00029">
    <property type="entry name" value="Radical_SAM"/>
    <property type="match status" value="1"/>
</dbReference>
<dbReference type="PROSITE" id="PS50926">
    <property type="entry name" value="TRAM"/>
    <property type="match status" value="1"/>
</dbReference>
<feature type="domain" description="TRAM" evidence="10">
    <location>
        <begin position="363"/>
        <end position="428"/>
    </location>
</feature>
<comment type="function">
    <text evidence="9">Catalyzes the methylthiolation of an aspartic acid residue of ribosomal protein uS12.</text>
</comment>
<feature type="binding site" evidence="9">
    <location>
        <position position="78"/>
    </location>
    <ligand>
        <name>[4Fe-4S] cluster</name>
        <dbReference type="ChEBI" id="CHEBI:49883"/>
        <label>1</label>
    </ligand>
</feature>
<keyword evidence="6 9" id="KW-0479">Metal-binding</keyword>
<comment type="cofactor">
    <cofactor evidence="9">
        <name>[4Fe-4S] cluster</name>
        <dbReference type="ChEBI" id="CHEBI:49883"/>
    </cofactor>
    <text evidence="9">Binds 2 [4Fe-4S] clusters. One cluster is coordinated with 3 cysteines and an exchangeable S-adenosyl-L-methionine.</text>
</comment>
<dbReference type="InterPro" id="IPR005840">
    <property type="entry name" value="Ribosomal_uS12_MeSTrfase_RimO"/>
</dbReference>
<dbReference type="Gene3D" id="3.80.30.20">
    <property type="entry name" value="tm_1862 like domain"/>
    <property type="match status" value="1"/>
</dbReference>
<keyword evidence="2 9" id="KW-0004">4Fe-4S</keyword>
<dbReference type="FunFam" id="3.40.50.12160:FF:000003">
    <property type="entry name" value="CDK5 regulatory subunit-associated protein 1"/>
    <property type="match status" value="1"/>
</dbReference>
<dbReference type="InterPro" id="IPR006638">
    <property type="entry name" value="Elp3/MiaA/NifB-like_rSAM"/>
</dbReference>
<keyword evidence="13" id="KW-0689">Ribosomal protein</keyword>
<dbReference type="InterPro" id="IPR038135">
    <property type="entry name" value="Methylthiotransferase_N_sf"/>
</dbReference>
<dbReference type="EC" id="2.8.4.4" evidence="9"/>
<dbReference type="AlphaFoldDB" id="A0A7V5U2R0"/>
<dbReference type="NCBIfam" id="TIGR00089">
    <property type="entry name" value="MiaB/RimO family radical SAM methylthiotransferase"/>
    <property type="match status" value="1"/>
</dbReference>
<dbReference type="GO" id="GO:0005829">
    <property type="term" value="C:cytosol"/>
    <property type="evidence" value="ECO:0007669"/>
    <property type="project" value="TreeGrafter"/>
</dbReference>
<dbReference type="PROSITE" id="PS51449">
    <property type="entry name" value="MTTASE_N"/>
    <property type="match status" value="1"/>
</dbReference>
<dbReference type="SFLD" id="SFLDF00274">
    <property type="entry name" value="ribosomal_protein_S12_methylth"/>
    <property type="match status" value="1"/>
</dbReference>